<keyword evidence="2" id="KW-0812">Transmembrane</keyword>
<dbReference type="PANTHER" id="PTHR30290:SF64">
    <property type="entry name" value="ABC TRANSPORTER PERIPLASMIC BINDING PROTEIN"/>
    <property type="match status" value="1"/>
</dbReference>
<evidence type="ECO:0000256" key="2">
    <source>
        <dbReference type="SAM" id="Phobius"/>
    </source>
</evidence>
<dbReference type="InParanoid" id="Q8THB6"/>
<organism evidence="4 5">
    <name type="scientific">Methanosarcina acetivorans (strain ATCC 35395 / DSM 2834 / JCM 12185 / C2A)</name>
    <dbReference type="NCBI Taxonomy" id="188937"/>
    <lineage>
        <taxon>Archaea</taxon>
        <taxon>Methanobacteriati</taxon>
        <taxon>Methanobacteriota</taxon>
        <taxon>Stenosarchaea group</taxon>
        <taxon>Methanomicrobia</taxon>
        <taxon>Methanosarcinales</taxon>
        <taxon>Methanosarcinaceae</taxon>
        <taxon>Methanosarcina</taxon>
    </lineage>
</organism>
<dbReference type="AlphaFoldDB" id="Q8THB6"/>
<dbReference type="Proteomes" id="UP000002487">
    <property type="component" value="Chromosome"/>
</dbReference>
<evidence type="ECO:0000313" key="5">
    <source>
        <dbReference type="Proteomes" id="UP000002487"/>
    </source>
</evidence>
<feature type="domain" description="Solute-binding protein family 5" evidence="3">
    <location>
        <begin position="96"/>
        <end position="467"/>
    </location>
</feature>
<name>Q8THB6_METAC</name>
<reference evidence="4 5" key="1">
    <citation type="journal article" date="2002" name="Genome Res.">
        <title>The genome of Methanosarcina acetivorans reveals extensive metabolic and physiological diversity.</title>
        <authorList>
            <person name="Galagan J.E."/>
            <person name="Nusbaum C."/>
            <person name="Roy A."/>
            <person name="Endrizzi M.G."/>
            <person name="Macdonald P."/>
            <person name="FitzHugh W."/>
            <person name="Calvo S."/>
            <person name="Engels R."/>
            <person name="Smirnov S."/>
            <person name="Atnoor D."/>
            <person name="Brown A."/>
            <person name="Allen N."/>
            <person name="Naylor J."/>
            <person name="Stange-Thomann N."/>
            <person name="DeArellano K."/>
            <person name="Johnson R."/>
            <person name="Linton L."/>
            <person name="McEwan P."/>
            <person name="McKernan K."/>
            <person name="Talamas J."/>
            <person name="Tirrell A."/>
            <person name="Ye W."/>
            <person name="Zimmer A."/>
            <person name="Barber R.D."/>
            <person name="Cann I."/>
            <person name="Graham D.E."/>
            <person name="Grahame D.A."/>
            <person name="Guss A."/>
            <person name="Hedderich R."/>
            <person name="Ingram-Smith C."/>
            <person name="Kuettner C.H."/>
            <person name="Krzycki J.A."/>
            <person name="Leigh J.A."/>
            <person name="Li W."/>
            <person name="Liu J."/>
            <person name="Mukhopadhyay B."/>
            <person name="Reeve J.N."/>
            <person name="Smith K."/>
            <person name="Springer T.A."/>
            <person name="Umayam L.A."/>
            <person name="White O."/>
            <person name="White R.H."/>
            <person name="de Macario E.C."/>
            <person name="Ferry J.G."/>
            <person name="Jarrell K.F."/>
            <person name="Jing H."/>
            <person name="Macario A.J.L."/>
            <person name="Paulsen I."/>
            <person name="Pritchett M."/>
            <person name="Sowers K.R."/>
            <person name="Swanson R.V."/>
            <person name="Zinder S.H."/>
            <person name="Lander E."/>
            <person name="Metcalf W.W."/>
            <person name="Birren B."/>
        </authorList>
    </citation>
    <scope>NUCLEOTIDE SEQUENCE [LARGE SCALE GENOMIC DNA]</scope>
    <source>
        <strain evidence="5">ATCC 35395 / DSM 2834 / JCM 12185 / C2A</strain>
    </source>
</reference>
<dbReference type="KEGG" id="mac:MA_4601"/>
<dbReference type="PhylomeDB" id="Q8THB6"/>
<dbReference type="Gene3D" id="3.40.190.10">
    <property type="entry name" value="Periplasmic binding protein-like II"/>
    <property type="match status" value="1"/>
</dbReference>
<keyword evidence="5" id="KW-1185">Reference proteome</keyword>
<dbReference type="GO" id="GO:0015833">
    <property type="term" value="P:peptide transport"/>
    <property type="evidence" value="ECO:0000318"/>
    <property type="project" value="GO_Central"/>
</dbReference>
<dbReference type="SUPFAM" id="SSF53850">
    <property type="entry name" value="Periplasmic binding protein-like II"/>
    <property type="match status" value="1"/>
</dbReference>
<dbReference type="EMBL" id="AE010299">
    <property type="protein sequence ID" value="AAM07940.1"/>
    <property type="molecule type" value="Genomic_DNA"/>
</dbReference>
<dbReference type="InterPro" id="IPR039424">
    <property type="entry name" value="SBP_5"/>
</dbReference>
<dbReference type="GO" id="GO:1904680">
    <property type="term" value="F:peptide transmembrane transporter activity"/>
    <property type="evidence" value="ECO:0000318"/>
    <property type="project" value="GO_Central"/>
</dbReference>
<accession>Q8THB6</accession>
<evidence type="ECO:0000313" key="4">
    <source>
        <dbReference type="EMBL" id="AAM07940.1"/>
    </source>
</evidence>
<keyword evidence="2" id="KW-0472">Membrane</keyword>
<dbReference type="HOGENOM" id="CLU_017028_8_4_2"/>
<dbReference type="PANTHER" id="PTHR30290">
    <property type="entry name" value="PERIPLASMIC BINDING COMPONENT OF ABC TRANSPORTER"/>
    <property type="match status" value="1"/>
</dbReference>
<dbReference type="Gene3D" id="3.10.105.10">
    <property type="entry name" value="Dipeptide-binding Protein, Domain 3"/>
    <property type="match status" value="1"/>
</dbReference>
<evidence type="ECO:0000259" key="3">
    <source>
        <dbReference type="Pfam" id="PF00496"/>
    </source>
</evidence>
<feature type="transmembrane region" description="Helical" evidence="2">
    <location>
        <begin position="569"/>
        <end position="588"/>
    </location>
</feature>
<dbReference type="Pfam" id="PF00496">
    <property type="entry name" value="SBP_bac_5"/>
    <property type="match status" value="1"/>
</dbReference>
<proteinExistence type="predicted"/>
<dbReference type="EnsemblBacteria" id="AAM07940">
    <property type="protein sequence ID" value="AAM07940"/>
    <property type="gene ID" value="MA_4601"/>
</dbReference>
<evidence type="ECO:0000256" key="1">
    <source>
        <dbReference type="ARBA" id="ARBA00022729"/>
    </source>
</evidence>
<sequence length="592" mass="65396">MRNILEAGKMKIVKAFSFLLSFFIISSVFGPLFLSPAAAAENSGEESARVLKATWGASGGDWGFPSPLTFYPRGPGYVMTSFCFDSLVWPEETGNFTGLLASSWENSPDGLTWTFHLRENVTWHDGEPFTADDVTFTYDYIQGKAAISPIGAGWYNTAVIESVEALDDYTVRITLNQPYAPFMQQVAAVIPIMPEHIWKDVSDPTKYMEDEAAIGTGPFILEDYNKDQQSYKYSANENYFLGKPAIDTLIFVKSTDPVISLKVGDVDEASLTLDQVQALDDSENMKVIEGPGYWVYRLRFNIPANTILENTEIRKAIYHSLDCEEIQNKVLHGGGIAGNSGYVPPYSVWYNPNVTQYAYDPAAAEKILDEAGYDEVGSDGIRLTPDGEKLEFQLLYSSDQQSQRIAELVQSYLKDVGIGVVLKPGDTKTVDGLVNAGNFDLAIYSHGTSTDPARMLNSFPTSTGWNNTEFVSLANQQMSTIDEEERRELVDRMQVLIAENVPTIPLLYRNVYSACNQDKFDGFFYTPGGVGGGVPTEYNKLVFIYGEWNGQSTASAGNDTASSMDSPSMNAPGILTALMAFAAVFMLYRLKR</sequence>
<keyword evidence="2" id="KW-1133">Transmembrane helix</keyword>
<gene>
    <name evidence="4" type="primary">oppA</name>
    <name evidence="4" type="ordered locus">MA_4601</name>
</gene>
<keyword evidence="1" id="KW-0732">Signal</keyword>
<dbReference type="InterPro" id="IPR000914">
    <property type="entry name" value="SBP_5_dom"/>
</dbReference>
<dbReference type="STRING" id="188937.MA_4601"/>
<protein>
    <submittedName>
        <fullName evidence="4">Oligopeptide ABC transporter, solute-binding protein</fullName>
    </submittedName>
</protein>
<dbReference type="CDD" id="cd08520">
    <property type="entry name" value="PBP2_NikA_DppA_OppA_like_21"/>
    <property type="match status" value="1"/>
</dbReference>